<evidence type="ECO:0008006" key="6">
    <source>
        <dbReference type="Google" id="ProtNLM"/>
    </source>
</evidence>
<dbReference type="SUPFAM" id="SSF51735">
    <property type="entry name" value="NAD(P)-binding Rossmann-fold domains"/>
    <property type="match status" value="1"/>
</dbReference>
<dbReference type="InterPro" id="IPR036291">
    <property type="entry name" value="NAD(P)-bd_dom_sf"/>
</dbReference>
<evidence type="ECO:0000256" key="2">
    <source>
        <dbReference type="ARBA" id="ARBA00022857"/>
    </source>
</evidence>
<dbReference type="InterPro" id="IPR002347">
    <property type="entry name" value="SDR_fam"/>
</dbReference>
<proteinExistence type="inferred from homology"/>
<evidence type="ECO:0000256" key="1">
    <source>
        <dbReference type="ARBA" id="ARBA00006484"/>
    </source>
</evidence>
<keyword evidence="5" id="KW-1185">Reference proteome</keyword>
<keyword evidence="2" id="KW-0521">NADP</keyword>
<dbReference type="EMBL" id="JBFXLR010000101">
    <property type="protein sequence ID" value="KAL2837218.1"/>
    <property type="molecule type" value="Genomic_DNA"/>
</dbReference>
<gene>
    <name evidence="4" type="ORF">BJX68DRAFT_273174</name>
</gene>
<comment type="similarity">
    <text evidence="1">Belongs to the short-chain dehydrogenases/reductases (SDR) family.</text>
</comment>
<organism evidence="4 5">
    <name type="scientific">Aspergillus pseudodeflectus</name>
    <dbReference type="NCBI Taxonomy" id="176178"/>
    <lineage>
        <taxon>Eukaryota</taxon>
        <taxon>Fungi</taxon>
        <taxon>Dikarya</taxon>
        <taxon>Ascomycota</taxon>
        <taxon>Pezizomycotina</taxon>
        <taxon>Eurotiomycetes</taxon>
        <taxon>Eurotiomycetidae</taxon>
        <taxon>Eurotiales</taxon>
        <taxon>Aspergillaceae</taxon>
        <taxon>Aspergillus</taxon>
        <taxon>Aspergillus subgen. Nidulantes</taxon>
    </lineage>
</organism>
<evidence type="ECO:0000256" key="3">
    <source>
        <dbReference type="ARBA" id="ARBA00023002"/>
    </source>
</evidence>
<dbReference type="Gene3D" id="3.40.50.720">
    <property type="entry name" value="NAD(P)-binding Rossmann-like Domain"/>
    <property type="match status" value="1"/>
</dbReference>
<evidence type="ECO:0000313" key="4">
    <source>
        <dbReference type="EMBL" id="KAL2837218.1"/>
    </source>
</evidence>
<dbReference type="PANTHER" id="PTHR43544:SF7">
    <property type="entry name" value="NADB-LER2"/>
    <property type="match status" value="1"/>
</dbReference>
<dbReference type="PRINTS" id="PR00081">
    <property type="entry name" value="GDHRDH"/>
</dbReference>
<dbReference type="Proteomes" id="UP001610444">
    <property type="component" value="Unassembled WGS sequence"/>
</dbReference>
<dbReference type="InterPro" id="IPR051468">
    <property type="entry name" value="Fungal_SecMetab_SDRs"/>
</dbReference>
<dbReference type="RefSeq" id="XP_070892448.1">
    <property type="nucleotide sequence ID" value="XM_071047380.1"/>
</dbReference>
<name>A0ABR4JAX7_9EURO</name>
<dbReference type="PANTHER" id="PTHR43544">
    <property type="entry name" value="SHORT-CHAIN DEHYDROGENASE/REDUCTASE"/>
    <property type="match status" value="1"/>
</dbReference>
<keyword evidence="3" id="KW-0560">Oxidoreductase</keyword>
<sequence>MSTVVLITGGNRGIGKGLVAHYLAQPATTVIATAREVSSQNASAFDTLQRGDRSRLLIVQLSVDIASSIAEAASVIEKHHHIHHIDTVISNAGICDHWGPVLEMRDADVLTHFQVNTLGPLRLFQALAQLLKNASAPKFIYISTALASISGINQMNSWTAAYGMSKAAGNYLMRKINAENGDLITLSIDPGLVQTDMGARAAQFNGLEKAPLAIEDTVRGITNQIAAATKSTTSGQFVDYNGVEVAW</sequence>
<dbReference type="Pfam" id="PF00106">
    <property type="entry name" value="adh_short"/>
    <property type="match status" value="1"/>
</dbReference>
<protein>
    <recommendedName>
        <fullName evidence="6">Toxin biosynthesis ketoreductase</fullName>
    </recommendedName>
</protein>
<evidence type="ECO:0000313" key="5">
    <source>
        <dbReference type="Proteomes" id="UP001610444"/>
    </source>
</evidence>
<dbReference type="CDD" id="cd05325">
    <property type="entry name" value="carb_red_sniffer_like_SDR_c"/>
    <property type="match status" value="1"/>
</dbReference>
<comment type="caution">
    <text evidence="4">The sequence shown here is derived from an EMBL/GenBank/DDBJ whole genome shotgun (WGS) entry which is preliminary data.</text>
</comment>
<accession>A0ABR4JAX7</accession>
<dbReference type="GeneID" id="98162544"/>
<reference evidence="4 5" key="1">
    <citation type="submission" date="2024-07" db="EMBL/GenBank/DDBJ databases">
        <title>Section-level genome sequencing and comparative genomics of Aspergillus sections Usti and Cavernicolus.</title>
        <authorList>
            <consortium name="Lawrence Berkeley National Laboratory"/>
            <person name="Nybo J.L."/>
            <person name="Vesth T.C."/>
            <person name="Theobald S."/>
            <person name="Frisvad J.C."/>
            <person name="Larsen T.O."/>
            <person name="Kjaerboelling I."/>
            <person name="Rothschild-Mancinelli K."/>
            <person name="Lyhne E.K."/>
            <person name="Kogle M.E."/>
            <person name="Barry K."/>
            <person name="Clum A."/>
            <person name="Na H."/>
            <person name="Ledsgaard L."/>
            <person name="Lin J."/>
            <person name="Lipzen A."/>
            <person name="Kuo A."/>
            <person name="Riley R."/>
            <person name="Mondo S."/>
            <person name="LaButti K."/>
            <person name="Haridas S."/>
            <person name="Pangalinan J."/>
            <person name="Salamov A.A."/>
            <person name="Simmons B.A."/>
            <person name="Magnuson J.K."/>
            <person name="Chen J."/>
            <person name="Drula E."/>
            <person name="Henrissat B."/>
            <person name="Wiebenga A."/>
            <person name="Lubbers R.J."/>
            <person name="Gomes A.C."/>
            <person name="Macurrencykelacurrency M.R."/>
            <person name="Stajich J."/>
            <person name="Grigoriev I.V."/>
            <person name="Mortensen U.H."/>
            <person name="De vries R.P."/>
            <person name="Baker S.E."/>
            <person name="Andersen M.R."/>
        </authorList>
    </citation>
    <scope>NUCLEOTIDE SEQUENCE [LARGE SCALE GENOMIC DNA]</scope>
    <source>
        <strain evidence="4 5">CBS 756.74</strain>
    </source>
</reference>